<keyword evidence="2" id="KW-1185">Reference proteome</keyword>
<dbReference type="Proteomes" id="UP000193944">
    <property type="component" value="Unassembled WGS sequence"/>
</dbReference>
<dbReference type="OrthoDB" id="69928at2759"/>
<evidence type="ECO:0000313" key="2">
    <source>
        <dbReference type="Proteomes" id="UP000193944"/>
    </source>
</evidence>
<comment type="caution">
    <text evidence="1">The sequence shown here is derived from an EMBL/GenBank/DDBJ whole genome shotgun (WGS) entry which is preliminary data.</text>
</comment>
<reference evidence="1 2" key="2">
    <citation type="submission" date="2016-08" db="EMBL/GenBank/DDBJ databases">
        <title>Pervasive Adenine N6-methylation of Active Genes in Fungi.</title>
        <authorList>
            <consortium name="DOE Joint Genome Institute"/>
            <person name="Mondo S.J."/>
            <person name="Dannebaum R.O."/>
            <person name="Kuo R.C."/>
            <person name="Labutti K."/>
            <person name="Haridas S."/>
            <person name="Kuo A."/>
            <person name="Salamov A."/>
            <person name="Ahrendt S.R."/>
            <person name="Lipzen A."/>
            <person name="Sullivan W."/>
            <person name="Andreopoulos W.B."/>
            <person name="Clum A."/>
            <person name="Lindquist E."/>
            <person name="Daum C."/>
            <person name="Ramamoorthy G.K."/>
            <person name="Gryganskyi A."/>
            <person name="Culley D."/>
            <person name="Magnuson J.K."/>
            <person name="James T.Y."/>
            <person name="O'Malley M.A."/>
            <person name="Stajich J.E."/>
            <person name="Spatafora J.W."/>
            <person name="Visel A."/>
            <person name="Grigoriev I.V."/>
        </authorList>
    </citation>
    <scope>NUCLEOTIDE SEQUENCE [LARGE SCALE GENOMIC DNA]</scope>
    <source>
        <strain evidence="1 2">S4</strain>
    </source>
</reference>
<sequence>MYKNEKNYENQQKIKNNDPKYVKLILIELYEKMLSLNLEYAVLQDIDNKLWKIFYSEPNRRNSNRYIENNLWKFQNQLEKLLHIINC</sequence>
<dbReference type="AlphaFoldDB" id="A0A1Y1UV49"/>
<organism evidence="1 2">
    <name type="scientific">Anaeromyces robustus</name>
    <dbReference type="NCBI Taxonomy" id="1754192"/>
    <lineage>
        <taxon>Eukaryota</taxon>
        <taxon>Fungi</taxon>
        <taxon>Fungi incertae sedis</taxon>
        <taxon>Chytridiomycota</taxon>
        <taxon>Chytridiomycota incertae sedis</taxon>
        <taxon>Neocallimastigomycetes</taxon>
        <taxon>Neocallimastigales</taxon>
        <taxon>Neocallimastigaceae</taxon>
        <taxon>Anaeromyces</taxon>
    </lineage>
</organism>
<dbReference type="EMBL" id="MCFG01000844">
    <property type="protein sequence ID" value="ORX41830.1"/>
    <property type="molecule type" value="Genomic_DNA"/>
</dbReference>
<name>A0A1Y1UV49_9FUNG</name>
<evidence type="ECO:0000313" key="1">
    <source>
        <dbReference type="EMBL" id="ORX41830.1"/>
    </source>
</evidence>
<accession>A0A1Y1UV49</accession>
<reference evidence="1 2" key="1">
    <citation type="submission" date="2016-08" db="EMBL/GenBank/DDBJ databases">
        <title>A Parts List for Fungal Cellulosomes Revealed by Comparative Genomics.</title>
        <authorList>
            <consortium name="DOE Joint Genome Institute"/>
            <person name="Haitjema C.H."/>
            <person name="Gilmore S.P."/>
            <person name="Henske J.K."/>
            <person name="Solomon K.V."/>
            <person name="De Groot R."/>
            <person name="Kuo A."/>
            <person name="Mondo S.J."/>
            <person name="Salamov A.A."/>
            <person name="Labutti K."/>
            <person name="Zhao Z."/>
            <person name="Chiniquy J."/>
            <person name="Barry K."/>
            <person name="Brewer H.M."/>
            <person name="Purvine S.O."/>
            <person name="Wright A.T."/>
            <person name="Boxma B."/>
            <person name="Van Alen T."/>
            <person name="Hackstein J.H."/>
            <person name="Baker S.E."/>
            <person name="Grigoriev I.V."/>
            <person name="O'Malley M.A."/>
        </authorList>
    </citation>
    <scope>NUCLEOTIDE SEQUENCE [LARGE SCALE GENOMIC DNA]</scope>
    <source>
        <strain evidence="1 2">S4</strain>
    </source>
</reference>
<gene>
    <name evidence="1" type="ORF">BCR32DRAFT_288446</name>
</gene>
<protein>
    <submittedName>
        <fullName evidence="1">Uncharacterized protein</fullName>
    </submittedName>
</protein>
<proteinExistence type="predicted"/>